<evidence type="ECO:0000256" key="8">
    <source>
        <dbReference type="SAM" id="Phobius"/>
    </source>
</evidence>
<feature type="transmembrane region" description="Helical" evidence="8">
    <location>
        <begin position="73"/>
        <end position="94"/>
    </location>
</feature>
<evidence type="ECO:0000256" key="5">
    <source>
        <dbReference type="ARBA" id="ARBA00022989"/>
    </source>
</evidence>
<feature type="transmembrane region" description="Helical" evidence="8">
    <location>
        <begin position="12"/>
        <end position="30"/>
    </location>
</feature>
<evidence type="ECO:0000256" key="7">
    <source>
        <dbReference type="PROSITE-ProRule" id="PRU01087"/>
    </source>
</evidence>
<dbReference type="InterPro" id="IPR033118">
    <property type="entry name" value="EXPERA"/>
</dbReference>
<comment type="subcellular location">
    <subcellularLocation>
        <location evidence="1">Endoplasmic reticulum membrane</location>
        <topology evidence="1">Multi-pass membrane protein</topology>
    </subcellularLocation>
</comment>
<feature type="transmembrane region" description="Helical" evidence="8">
    <location>
        <begin position="152"/>
        <end position="174"/>
    </location>
</feature>
<dbReference type="PANTHER" id="PTHR31204:SF1">
    <property type="entry name" value="SIGMA INTRACELLULAR RECEPTOR 2"/>
    <property type="match status" value="1"/>
</dbReference>
<evidence type="ECO:0000313" key="11">
    <source>
        <dbReference type="Proteomes" id="UP000092993"/>
    </source>
</evidence>
<evidence type="ECO:0000259" key="9">
    <source>
        <dbReference type="PROSITE" id="PS51751"/>
    </source>
</evidence>
<evidence type="ECO:0000313" key="10">
    <source>
        <dbReference type="EMBL" id="OBZ66680.1"/>
    </source>
</evidence>
<dbReference type="EMBL" id="LUGG01000027">
    <property type="protein sequence ID" value="OBZ66680.1"/>
    <property type="molecule type" value="Genomic_DNA"/>
</dbReference>
<sequence length="193" mass="21189">MTATVSLTGRPLDLVYFIFFMIHLPASFLIDLQALYPSSIVPSVVASLPKFYVTMSNDPLIGNALGYFGKNDAYIWFKSFLVLEAFFQVPVFVLGLRGLWKGSRSIYVLLLVYAASTTTTTLPCLAVILSTPVTSASTVAANVFSITSEQRLLLLSSYIPFFLLPLLMTVDMAFRVLKLVKAGSNAQLAAKRK</sequence>
<reference evidence="10 11" key="1">
    <citation type="submission" date="2016-03" db="EMBL/GenBank/DDBJ databases">
        <title>Whole genome sequencing of Grifola frondosa 9006-11.</title>
        <authorList>
            <person name="Min B."/>
            <person name="Park H."/>
            <person name="Kim J.-G."/>
            <person name="Cho H."/>
            <person name="Oh Y.-L."/>
            <person name="Kong W.-S."/>
            <person name="Choi I.-G."/>
        </authorList>
    </citation>
    <scope>NUCLEOTIDE SEQUENCE [LARGE SCALE GENOMIC DNA]</scope>
    <source>
        <strain evidence="10 11">9006-11</strain>
    </source>
</reference>
<dbReference type="PIRSF" id="PIRSF031032">
    <property type="entry name" value="TMP_97_prd"/>
    <property type="match status" value="1"/>
</dbReference>
<gene>
    <name evidence="10" type="primary">Tmem97</name>
    <name evidence="10" type="ORF">A0H81_13112</name>
</gene>
<evidence type="ECO:0000256" key="2">
    <source>
        <dbReference type="ARBA" id="ARBA00009096"/>
    </source>
</evidence>
<keyword evidence="3 7" id="KW-0812">Transmembrane</keyword>
<feature type="domain" description="EXPERA" evidence="9">
    <location>
        <begin position="12"/>
        <end position="169"/>
    </location>
</feature>
<proteinExistence type="inferred from homology"/>
<organism evidence="10 11">
    <name type="scientific">Grifola frondosa</name>
    <name type="common">Maitake</name>
    <name type="synonym">Polyporus frondosus</name>
    <dbReference type="NCBI Taxonomy" id="5627"/>
    <lineage>
        <taxon>Eukaryota</taxon>
        <taxon>Fungi</taxon>
        <taxon>Dikarya</taxon>
        <taxon>Basidiomycota</taxon>
        <taxon>Agaricomycotina</taxon>
        <taxon>Agaricomycetes</taxon>
        <taxon>Polyporales</taxon>
        <taxon>Grifolaceae</taxon>
        <taxon>Grifola</taxon>
    </lineage>
</organism>
<dbReference type="OrthoDB" id="433124at2759"/>
<dbReference type="InterPro" id="IPR051987">
    <property type="entry name" value="Sigma-2_receptor-like"/>
</dbReference>
<feature type="transmembrane region" description="Helical" evidence="8">
    <location>
        <begin position="106"/>
        <end position="132"/>
    </location>
</feature>
<accession>A0A1C7LPW3</accession>
<dbReference type="InterPro" id="IPR016964">
    <property type="entry name" value="Sigma2_recept"/>
</dbReference>
<comment type="similarity">
    <text evidence="2">Belongs to the TMEM97/sigma-2 receptor family.</text>
</comment>
<keyword evidence="5 7" id="KW-1133">Transmembrane helix</keyword>
<dbReference type="AlphaFoldDB" id="A0A1C7LPW3"/>
<dbReference type="PROSITE" id="PS51751">
    <property type="entry name" value="EXPERA"/>
    <property type="match status" value="1"/>
</dbReference>
<evidence type="ECO:0000256" key="3">
    <source>
        <dbReference type="ARBA" id="ARBA00022692"/>
    </source>
</evidence>
<keyword evidence="11" id="KW-1185">Reference proteome</keyword>
<dbReference type="STRING" id="5627.A0A1C7LPW3"/>
<dbReference type="GO" id="GO:0005789">
    <property type="term" value="C:endoplasmic reticulum membrane"/>
    <property type="evidence" value="ECO:0007669"/>
    <property type="project" value="UniProtKB-SubCell"/>
</dbReference>
<comment type="caution">
    <text evidence="10">The sequence shown here is derived from an EMBL/GenBank/DDBJ whole genome shotgun (WGS) entry which is preliminary data.</text>
</comment>
<evidence type="ECO:0000256" key="1">
    <source>
        <dbReference type="ARBA" id="ARBA00004477"/>
    </source>
</evidence>
<dbReference type="OMA" id="EFKDPMV"/>
<evidence type="ECO:0000256" key="6">
    <source>
        <dbReference type="ARBA" id="ARBA00023136"/>
    </source>
</evidence>
<evidence type="ECO:0000256" key="4">
    <source>
        <dbReference type="ARBA" id="ARBA00022824"/>
    </source>
</evidence>
<keyword evidence="4" id="KW-0256">Endoplasmic reticulum</keyword>
<dbReference type="Pfam" id="PF05241">
    <property type="entry name" value="EBP"/>
    <property type="match status" value="1"/>
</dbReference>
<dbReference type="PANTHER" id="PTHR31204">
    <property type="entry name" value="SIGMA INTRACELLULAR RECEPTOR 2"/>
    <property type="match status" value="1"/>
</dbReference>
<protein>
    <submittedName>
        <fullName evidence="10">Transmembrane protein 97</fullName>
    </submittedName>
</protein>
<keyword evidence="6 7" id="KW-0472">Membrane</keyword>
<dbReference type="Proteomes" id="UP000092993">
    <property type="component" value="Unassembled WGS sequence"/>
</dbReference>
<name>A0A1C7LPW3_GRIFR</name>